<gene>
    <name evidence="2" type="ORF">CCR75_009293</name>
</gene>
<keyword evidence="1" id="KW-1133">Transmembrane helix</keyword>
<evidence type="ECO:0000256" key="1">
    <source>
        <dbReference type="SAM" id="Phobius"/>
    </source>
</evidence>
<protein>
    <submittedName>
        <fullName evidence="2">Uncharacterized protein</fullName>
    </submittedName>
</protein>
<reference evidence="2 3" key="1">
    <citation type="journal article" date="2021" name="Genome Biol.">
        <title>AFLAP: assembly-free linkage analysis pipeline using k-mers from genome sequencing data.</title>
        <authorList>
            <person name="Fletcher K."/>
            <person name="Zhang L."/>
            <person name="Gil J."/>
            <person name="Han R."/>
            <person name="Cavanaugh K."/>
            <person name="Michelmore R."/>
        </authorList>
    </citation>
    <scope>NUCLEOTIDE SEQUENCE [LARGE SCALE GENOMIC DNA]</scope>
    <source>
        <strain evidence="2 3">SF5</strain>
    </source>
</reference>
<comment type="caution">
    <text evidence="2">The sequence shown here is derived from an EMBL/GenBank/DDBJ whole genome shotgun (WGS) entry which is preliminary data.</text>
</comment>
<keyword evidence="1" id="KW-0472">Membrane</keyword>
<dbReference type="EMBL" id="SHOA02000016">
    <property type="protein sequence ID" value="TDH69013.1"/>
    <property type="molecule type" value="Genomic_DNA"/>
</dbReference>
<dbReference type="GeneID" id="94353005"/>
<organism evidence="2 3">
    <name type="scientific">Bremia lactucae</name>
    <name type="common">Lettuce downy mildew</name>
    <dbReference type="NCBI Taxonomy" id="4779"/>
    <lineage>
        <taxon>Eukaryota</taxon>
        <taxon>Sar</taxon>
        <taxon>Stramenopiles</taxon>
        <taxon>Oomycota</taxon>
        <taxon>Peronosporomycetes</taxon>
        <taxon>Peronosporales</taxon>
        <taxon>Peronosporaceae</taxon>
        <taxon>Bremia</taxon>
    </lineage>
</organism>
<evidence type="ECO:0000313" key="3">
    <source>
        <dbReference type="Proteomes" id="UP000294530"/>
    </source>
</evidence>
<feature type="transmembrane region" description="Helical" evidence="1">
    <location>
        <begin position="15"/>
        <end position="33"/>
    </location>
</feature>
<keyword evidence="3" id="KW-1185">Reference proteome</keyword>
<proteinExistence type="predicted"/>
<name>A0A976IE56_BRELC</name>
<evidence type="ECO:0000313" key="2">
    <source>
        <dbReference type="EMBL" id="TDH69013.1"/>
    </source>
</evidence>
<dbReference type="AlphaFoldDB" id="A0A976IE56"/>
<dbReference type="KEGG" id="blac:94353005"/>
<dbReference type="Proteomes" id="UP000294530">
    <property type="component" value="Unassembled WGS sequence"/>
</dbReference>
<keyword evidence="1" id="KW-0812">Transmembrane</keyword>
<sequence length="87" mass="10011">MWRFSNKIGKVNEDWVLLLCLFVAVTVVVYRVFGFADFELLYFYKPWRPDGHPPDGSHSASAASASPRSLEWTQLFQNQCFQPKPTA</sequence>
<dbReference type="RefSeq" id="XP_067818512.1">
    <property type="nucleotide sequence ID" value="XM_067967334.1"/>
</dbReference>
<accession>A0A976IE56</accession>